<keyword evidence="12 18" id="KW-0408">Iron</keyword>
<evidence type="ECO:0000313" key="22">
    <source>
        <dbReference type="EMBL" id="MEK0083958.1"/>
    </source>
</evidence>
<evidence type="ECO:0000256" key="5">
    <source>
        <dbReference type="ARBA" id="ARBA00022617"/>
    </source>
</evidence>
<dbReference type="RefSeq" id="WP_418159809.1">
    <property type="nucleotide sequence ID" value="NZ_JBBLZC010000011.1"/>
</dbReference>
<accession>A0ABU8XU83</accession>
<evidence type="ECO:0000259" key="20">
    <source>
        <dbReference type="PROSITE" id="PS50857"/>
    </source>
</evidence>
<evidence type="ECO:0000256" key="6">
    <source>
        <dbReference type="ARBA" id="ARBA00022660"/>
    </source>
</evidence>
<protein>
    <recommendedName>
        <fullName evidence="3">cytochrome-c oxidase</fullName>
        <ecNumber evidence="3">7.1.1.9</ecNumber>
    </recommendedName>
    <alternativeName>
        <fullName evidence="16">Cytochrome aa3 subunit 2</fullName>
    </alternativeName>
</protein>
<dbReference type="Proteomes" id="UP001375743">
    <property type="component" value="Unassembled WGS sequence"/>
</dbReference>
<comment type="caution">
    <text evidence="22">The sequence shown here is derived from an EMBL/GenBank/DDBJ whole genome shotgun (WGS) entry which is preliminary data.</text>
</comment>
<keyword evidence="11 19" id="KW-1133">Transmembrane helix</keyword>
<keyword evidence="7 19" id="KW-0812">Transmembrane</keyword>
<evidence type="ECO:0000256" key="9">
    <source>
        <dbReference type="ARBA" id="ARBA00022967"/>
    </source>
</evidence>
<proteinExistence type="inferred from homology"/>
<reference evidence="22 23" key="1">
    <citation type="submission" date="2024-01" db="EMBL/GenBank/DDBJ databases">
        <title>Multi-omics insights into the function and evolution of sodium benzoate biodegradation pathways in Benzoatithermus flavus gen. nov., sp. nov. from hot spring.</title>
        <authorList>
            <person name="Hu C.-J."/>
            <person name="Li W.-J."/>
        </authorList>
    </citation>
    <scope>NUCLEOTIDE SEQUENCE [LARGE SCALE GENOMIC DNA]</scope>
    <source>
        <strain evidence="22 23">SYSU G07066</strain>
    </source>
</reference>
<keyword evidence="13" id="KW-0186">Copper</keyword>
<keyword evidence="6" id="KW-0679">Respiratory chain</keyword>
<dbReference type="SUPFAM" id="SSF81464">
    <property type="entry name" value="Cytochrome c oxidase subunit II-like, transmembrane region"/>
    <property type="match status" value="1"/>
</dbReference>
<dbReference type="InterPro" id="IPR036257">
    <property type="entry name" value="Cyt_c_oxidase_su2_TM_sf"/>
</dbReference>
<evidence type="ECO:0000256" key="13">
    <source>
        <dbReference type="ARBA" id="ARBA00023008"/>
    </source>
</evidence>
<feature type="domain" description="Cytochrome oxidase subunit II copper A binding" evidence="20">
    <location>
        <begin position="98"/>
        <end position="209"/>
    </location>
</feature>
<dbReference type="EMBL" id="JBBLZC010000011">
    <property type="protein sequence ID" value="MEK0083958.1"/>
    <property type="molecule type" value="Genomic_DNA"/>
</dbReference>
<dbReference type="InterPro" id="IPR036909">
    <property type="entry name" value="Cyt_c-like_dom_sf"/>
</dbReference>
<dbReference type="InterPro" id="IPR001505">
    <property type="entry name" value="Copper_CuA"/>
</dbReference>
<dbReference type="InterPro" id="IPR014222">
    <property type="entry name" value="Cyt_c_oxidase_su2"/>
</dbReference>
<sequence length="326" mass="35768">MALAPVELWPASASAYAREIDRLIWSYTGLILFLAVPIIACLVVFAIRYRRGSDADRSNPPVHGLRLELAWTGLPFLATLVFYFWAADLYSRQWVPPKDTLDIAIVAEQWMFKAEHPGGQREIDELHVPAGRPVRLVMTSQDVIHSFYLPALRLKQDVLPGRYTTLWFEADTPGTYALRCAEYCGSEHSAMGGRFVVLSPKDYAAWLATFSVDRTLAQEGEALFRRLGCSGCHGARSVARAPSLAGISGKPQPLADGSIVIADEQYVRDSILQPKRQVVAGFAPIMPSFEGQIGEEDLVRLVAYVKSLADASAEAAPPGAAVEPPR</sequence>
<keyword evidence="5 18" id="KW-0349">Heme</keyword>
<keyword evidence="9" id="KW-1278">Translocase</keyword>
<dbReference type="Gene3D" id="1.10.760.10">
    <property type="entry name" value="Cytochrome c-like domain"/>
    <property type="match status" value="1"/>
</dbReference>
<feature type="domain" description="Cytochrome c" evidence="21">
    <location>
        <begin position="215"/>
        <end position="309"/>
    </location>
</feature>
<keyword evidence="8 18" id="KW-0479">Metal-binding</keyword>
<dbReference type="CDD" id="cd13915">
    <property type="entry name" value="CuRO_HCO_II_like_2"/>
    <property type="match status" value="1"/>
</dbReference>
<feature type="transmembrane region" description="Helical" evidence="19">
    <location>
        <begin position="24"/>
        <end position="47"/>
    </location>
</feature>
<evidence type="ECO:0000256" key="17">
    <source>
        <dbReference type="ARBA" id="ARBA00047816"/>
    </source>
</evidence>
<comment type="catalytic activity">
    <reaction evidence="17">
        <text>4 Fe(II)-[cytochrome c] + O2 + 8 H(+)(in) = 4 Fe(III)-[cytochrome c] + 2 H2O + 4 H(+)(out)</text>
        <dbReference type="Rhea" id="RHEA:11436"/>
        <dbReference type="Rhea" id="RHEA-COMP:10350"/>
        <dbReference type="Rhea" id="RHEA-COMP:14399"/>
        <dbReference type="ChEBI" id="CHEBI:15377"/>
        <dbReference type="ChEBI" id="CHEBI:15378"/>
        <dbReference type="ChEBI" id="CHEBI:15379"/>
        <dbReference type="ChEBI" id="CHEBI:29033"/>
        <dbReference type="ChEBI" id="CHEBI:29034"/>
        <dbReference type="EC" id="7.1.1.9"/>
    </reaction>
</comment>
<evidence type="ECO:0000256" key="16">
    <source>
        <dbReference type="ARBA" id="ARBA00031399"/>
    </source>
</evidence>
<dbReference type="PANTHER" id="PTHR22888:SF9">
    <property type="entry name" value="CYTOCHROME C OXIDASE SUBUNIT 2"/>
    <property type="match status" value="1"/>
</dbReference>
<organism evidence="22 23">
    <name type="scientific">Benzoatithermus flavus</name>
    <dbReference type="NCBI Taxonomy" id="3108223"/>
    <lineage>
        <taxon>Bacteria</taxon>
        <taxon>Pseudomonadati</taxon>
        <taxon>Pseudomonadota</taxon>
        <taxon>Alphaproteobacteria</taxon>
        <taxon>Geminicoccales</taxon>
        <taxon>Geminicoccaceae</taxon>
        <taxon>Benzoatithermus</taxon>
    </lineage>
</organism>
<evidence type="ECO:0000256" key="18">
    <source>
        <dbReference type="PROSITE-ProRule" id="PRU00433"/>
    </source>
</evidence>
<evidence type="ECO:0000256" key="4">
    <source>
        <dbReference type="ARBA" id="ARBA00022448"/>
    </source>
</evidence>
<dbReference type="PROSITE" id="PS00078">
    <property type="entry name" value="COX2"/>
    <property type="match status" value="1"/>
</dbReference>
<dbReference type="NCBIfam" id="TIGR02866">
    <property type="entry name" value="CoxB"/>
    <property type="match status" value="1"/>
</dbReference>
<evidence type="ECO:0000313" key="23">
    <source>
        <dbReference type="Proteomes" id="UP001375743"/>
    </source>
</evidence>
<evidence type="ECO:0000256" key="8">
    <source>
        <dbReference type="ARBA" id="ARBA00022723"/>
    </source>
</evidence>
<dbReference type="SUPFAM" id="SSF46626">
    <property type="entry name" value="Cytochrome c"/>
    <property type="match status" value="1"/>
</dbReference>
<evidence type="ECO:0000256" key="15">
    <source>
        <dbReference type="ARBA" id="ARBA00024688"/>
    </source>
</evidence>
<name>A0ABU8XU83_9PROT</name>
<gene>
    <name evidence="22" type="primary">coxB</name>
    <name evidence="22" type="ORF">U1T56_12415</name>
</gene>
<evidence type="ECO:0000256" key="2">
    <source>
        <dbReference type="ARBA" id="ARBA00007866"/>
    </source>
</evidence>
<dbReference type="InterPro" id="IPR009056">
    <property type="entry name" value="Cyt_c-like_dom"/>
</dbReference>
<comment type="subcellular location">
    <subcellularLocation>
        <location evidence="1">Membrane</location>
        <topology evidence="1">Multi-pass membrane protein</topology>
    </subcellularLocation>
</comment>
<dbReference type="EC" id="7.1.1.9" evidence="3"/>
<keyword evidence="10" id="KW-0249">Electron transport</keyword>
<dbReference type="PROSITE" id="PS51007">
    <property type="entry name" value="CYTC"/>
    <property type="match status" value="1"/>
</dbReference>
<dbReference type="SUPFAM" id="SSF49503">
    <property type="entry name" value="Cupredoxins"/>
    <property type="match status" value="1"/>
</dbReference>
<dbReference type="InterPro" id="IPR008972">
    <property type="entry name" value="Cupredoxin"/>
</dbReference>
<evidence type="ECO:0000256" key="10">
    <source>
        <dbReference type="ARBA" id="ARBA00022982"/>
    </source>
</evidence>
<evidence type="ECO:0000259" key="21">
    <source>
        <dbReference type="PROSITE" id="PS51007"/>
    </source>
</evidence>
<keyword evidence="4" id="KW-0813">Transport</keyword>
<dbReference type="PROSITE" id="PS50857">
    <property type="entry name" value="COX2_CUA"/>
    <property type="match status" value="1"/>
</dbReference>
<comment type="similarity">
    <text evidence="2">Belongs to the cytochrome c oxidase subunit 2 family.</text>
</comment>
<evidence type="ECO:0000256" key="11">
    <source>
        <dbReference type="ARBA" id="ARBA00022989"/>
    </source>
</evidence>
<evidence type="ECO:0000256" key="7">
    <source>
        <dbReference type="ARBA" id="ARBA00022692"/>
    </source>
</evidence>
<evidence type="ECO:0000256" key="1">
    <source>
        <dbReference type="ARBA" id="ARBA00004141"/>
    </source>
</evidence>
<keyword evidence="14 19" id="KW-0472">Membrane</keyword>
<dbReference type="PANTHER" id="PTHR22888">
    <property type="entry name" value="CYTOCHROME C OXIDASE, SUBUNIT II"/>
    <property type="match status" value="1"/>
</dbReference>
<dbReference type="Gene3D" id="2.60.40.420">
    <property type="entry name" value="Cupredoxins - blue copper proteins"/>
    <property type="match status" value="1"/>
</dbReference>
<feature type="transmembrane region" description="Helical" evidence="19">
    <location>
        <begin position="67"/>
        <end position="86"/>
    </location>
</feature>
<evidence type="ECO:0000256" key="19">
    <source>
        <dbReference type="SAM" id="Phobius"/>
    </source>
</evidence>
<dbReference type="Gene3D" id="1.10.287.90">
    <property type="match status" value="1"/>
</dbReference>
<dbReference type="InterPro" id="IPR045187">
    <property type="entry name" value="CcO_II"/>
</dbReference>
<evidence type="ECO:0000256" key="3">
    <source>
        <dbReference type="ARBA" id="ARBA00012949"/>
    </source>
</evidence>
<comment type="function">
    <text evidence="15">Subunits I and II form the functional core of the enzyme complex. Electrons originating in cytochrome c are transferred via heme a and Cu(A) to the binuclear center formed by heme a3 and Cu(B).</text>
</comment>
<dbReference type="InterPro" id="IPR002429">
    <property type="entry name" value="CcO_II-like_C"/>
</dbReference>
<evidence type="ECO:0000256" key="14">
    <source>
        <dbReference type="ARBA" id="ARBA00023136"/>
    </source>
</evidence>
<evidence type="ECO:0000256" key="12">
    <source>
        <dbReference type="ARBA" id="ARBA00023004"/>
    </source>
</evidence>
<dbReference type="Pfam" id="PF00116">
    <property type="entry name" value="COX2"/>
    <property type="match status" value="1"/>
</dbReference>
<keyword evidence="23" id="KW-1185">Reference proteome</keyword>
<dbReference type="Pfam" id="PF00034">
    <property type="entry name" value="Cytochrom_C"/>
    <property type="match status" value="1"/>
</dbReference>